<dbReference type="PhylomeDB" id="D3KFR9"/>
<keyword evidence="1" id="KW-0472">Membrane</keyword>
<reference evidence="3 4" key="1">
    <citation type="journal article" date="1998" name="Science">
        <title>Genome sequence of the nematode C. elegans: a platform for investigating biology.</title>
        <authorList>
            <consortium name="The C. elegans sequencing consortium"/>
            <person name="Sulson J.E."/>
            <person name="Waterston R."/>
        </authorList>
    </citation>
    <scope>NUCLEOTIDE SEQUENCE [LARGE SCALE GENOMIC DNA]</scope>
    <source>
        <strain evidence="3 4">Bristol N2</strain>
    </source>
</reference>
<dbReference type="OrthoDB" id="10063355at2759"/>
<evidence type="ECO:0000313" key="4">
    <source>
        <dbReference type="Proteomes" id="UP000001940"/>
    </source>
</evidence>
<evidence type="ECO:0000313" key="5">
    <source>
        <dbReference type="WormBase" id="T19H5.6"/>
    </source>
</evidence>
<accession>D3KFR9</accession>
<dbReference type="PROSITE" id="PS51910">
    <property type="entry name" value="GH18_2"/>
    <property type="match status" value="1"/>
</dbReference>
<dbReference type="InterPro" id="IPR017853">
    <property type="entry name" value="GH"/>
</dbReference>
<dbReference type="KEGG" id="cel:CELE_T19H5.6"/>
<proteinExistence type="predicted"/>
<dbReference type="SUPFAM" id="SSF51445">
    <property type="entry name" value="(Trans)glycosidases"/>
    <property type="match status" value="1"/>
</dbReference>
<dbReference type="STRING" id="6239.T19H5.6.1"/>
<feature type="domain" description="GH18" evidence="2">
    <location>
        <begin position="68"/>
        <end position="286"/>
    </location>
</feature>
<name>D3KFR9_CAEEL</name>
<dbReference type="Pfam" id="PF00704">
    <property type="entry name" value="Glyco_hydro_18"/>
    <property type="match status" value="1"/>
</dbReference>
<keyword evidence="4" id="KW-1185">Reference proteome</keyword>
<dbReference type="SMART" id="SM00636">
    <property type="entry name" value="Glyco_18"/>
    <property type="match status" value="1"/>
</dbReference>
<evidence type="ECO:0000256" key="1">
    <source>
        <dbReference type="SAM" id="Phobius"/>
    </source>
</evidence>
<keyword evidence="1" id="KW-0812">Transmembrane</keyword>
<protein>
    <submittedName>
        <fullName evidence="3">GH18 domain-containing protein</fullName>
    </submittedName>
</protein>
<evidence type="ECO:0000259" key="2">
    <source>
        <dbReference type="PROSITE" id="PS51910"/>
    </source>
</evidence>
<feature type="transmembrane region" description="Helical" evidence="1">
    <location>
        <begin position="35"/>
        <end position="58"/>
    </location>
</feature>
<dbReference type="InterPro" id="IPR001223">
    <property type="entry name" value="Glyco_hydro18_cat"/>
</dbReference>
<dbReference type="InParanoid" id="D3KFR9"/>
<dbReference type="EMBL" id="BX284602">
    <property type="protein sequence ID" value="CBJ25097.1"/>
    <property type="molecule type" value="Genomic_DNA"/>
</dbReference>
<gene>
    <name evidence="3" type="ORF">CELE_T19H5.6</name>
    <name evidence="3 5" type="ORF">T19H5.6</name>
</gene>
<dbReference type="HOGENOM" id="CLU_973977_0_0_1"/>
<dbReference type="GO" id="GO:0005975">
    <property type="term" value="P:carbohydrate metabolic process"/>
    <property type="evidence" value="ECO:0007669"/>
    <property type="project" value="InterPro"/>
</dbReference>
<dbReference type="PANTHER" id="PTHR46073:SF11">
    <property type="entry name" value="GH18 DOMAIN-CONTAINING PROTEIN"/>
    <property type="match status" value="1"/>
</dbReference>
<dbReference type="RefSeq" id="NP_001254213.1">
    <property type="nucleotide sequence ID" value="NM_001267284.1"/>
</dbReference>
<dbReference type="InterPro" id="IPR011583">
    <property type="entry name" value="Chitinase_II/V-like_cat"/>
</dbReference>
<dbReference type="SMR" id="D3KFR9"/>
<dbReference type="Gene3D" id="3.20.20.80">
    <property type="entry name" value="Glycosidases"/>
    <property type="match status" value="1"/>
</dbReference>
<dbReference type="eggNOG" id="KOG2806">
    <property type="taxonomic scope" value="Eukaryota"/>
</dbReference>
<dbReference type="GeneID" id="13186491"/>
<dbReference type="WormBase" id="T19H5.6">
    <property type="protein sequence ID" value="CE44517"/>
    <property type="gene ID" value="WBGene00044807"/>
</dbReference>
<dbReference type="Bgee" id="WBGene00044807">
    <property type="expression patterns" value="Expressed in embryo and 2 other cell types or tissues"/>
</dbReference>
<dbReference type="PaxDb" id="6239-T19H5.6"/>
<dbReference type="CDD" id="cd00598">
    <property type="entry name" value="GH18_chitinase-like"/>
    <property type="match status" value="1"/>
</dbReference>
<keyword evidence="1" id="KW-1133">Transmembrane helix</keyword>
<dbReference type="AGR" id="WB:WBGene00044807"/>
<evidence type="ECO:0000313" key="3">
    <source>
        <dbReference type="EMBL" id="CBJ25097.1"/>
    </source>
</evidence>
<dbReference type="GO" id="GO:0008061">
    <property type="term" value="F:chitin binding"/>
    <property type="evidence" value="ECO:0007669"/>
    <property type="project" value="InterPro"/>
</dbReference>
<dbReference type="CTD" id="13186491"/>
<dbReference type="Proteomes" id="UP000001940">
    <property type="component" value="Chromosome II"/>
</dbReference>
<organism evidence="3 4">
    <name type="scientific">Caenorhabditis elegans</name>
    <dbReference type="NCBI Taxonomy" id="6239"/>
    <lineage>
        <taxon>Eukaryota</taxon>
        <taxon>Metazoa</taxon>
        <taxon>Ecdysozoa</taxon>
        <taxon>Nematoda</taxon>
        <taxon>Chromadorea</taxon>
        <taxon>Rhabditida</taxon>
        <taxon>Rhabditina</taxon>
        <taxon>Rhabditomorpha</taxon>
        <taxon>Rhabditoidea</taxon>
        <taxon>Rhabditidae</taxon>
        <taxon>Peloderinae</taxon>
        <taxon>Caenorhabditis</taxon>
    </lineage>
</organism>
<sequence length="286" mass="32380">MTNPKECYELVPVDASSKTKKSAEKPSIHVGKYEIILIIFMSIVTLGLVVVIRSFVFVEENAPTVCEKRVIGYYAGTEKSQITIEEVSELTHAVFAFVYMATDGTLMFSNQAQRNRFLKLKELTKNENSTVKMMFSIGGKDNSQNFSPVTASPDRKKSFINAILELLEKYDLDGVDLFWRWPKSDDKDEYAVFLRELKKQLKARRKDYILSVVVAPLDINRWDSKFDIKKIIKHADFISIYGLAKNTTDSESPMFASAWGAASSSMLELPGIQQLTCSNILLTRSL</sequence>
<dbReference type="CAZy" id="GH18">
    <property type="family name" value="Glycoside Hydrolase Family 18"/>
</dbReference>
<dbReference type="AlphaFoldDB" id="D3KFR9"/>
<dbReference type="PANTHER" id="PTHR46073">
    <property type="entry name" value="CHITINASE"/>
    <property type="match status" value="1"/>
</dbReference>